<evidence type="ECO:0000256" key="1">
    <source>
        <dbReference type="SAM" id="Phobius"/>
    </source>
</evidence>
<evidence type="ECO:0000313" key="3">
    <source>
        <dbReference type="Proteomes" id="UP001283361"/>
    </source>
</evidence>
<keyword evidence="1" id="KW-0472">Membrane</keyword>
<dbReference type="AlphaFoldDB" id="A0AAE0YF21"/>
<proteinExistence type="predicted"/>
<keyword evidence="1" id="KW-0812">Transmembrane</keyword>
<name>A0AAE0YF21_9GAST</name>
<reference evidence="2" key="1">
    <citation type="journal article" date="2023" name="G3 (Bethesda)">
        <title>A reference genome for the long-term kleptoplast-retaining sea slug Elysia crispata morphotype clarki.</title>
        <authorList>
            <person name="Eastman K.E."/>
            <person name="Pendleton A.L."/>
            <person name="Shaikh M.A."/>
            <person name="Suttiyut T."/>
            <person name="Ogas R."/>
            <person name="Tomko P."/>
            <person name="Gavelis G."/>
            <person name="Widhalm J.R."/>
            <person name="Wisecaver J.H."/>
        </authorList>
    </citation>
    <scope>NUCLEOTIDE SEQUENCE</scope>
    <source>
        <strain evidence="2">ECLA1</strain>
    </source>
</reference>
<evidence type="ECO:0000313" key="2">
    <source>
        <dbReference type="EMBL" id="KAK3741885.1"/>
    </source>
</evidence>
<organism evidence="2 3">
    <name type="scientific">Elysia crispata</name>
    <name type="common">lettuce slug</name>
    <dbReference type="NCBI Taxonomy" id="231223"/>
    <lineage>
        <taxon>Eukaryota</taxon>
        <taxon>Metazoa</taxon>
        <taxon>Spiralia</taxon>
        <taxon>Lophotrochozoa</taxon>
        <taxon>Mollusca</taxon>
        <taxon>Gastropoda</taxon>
        <taxon>Heterobranchia</taxon>
        <taxon>Euthyneura</taxon>
        <taxon>Panpulmonata</taxon>
        <taxon>Sacoglossa</taxon>
        <taxon>Placobranchoidea</taxon>
        <taxon>Plakobranchidae</taxon>
        <taxon>Elysia</taxon>
    </lineage>
</organism>
<dbReference type="Proteomes" id="UP001283361">
    <property type="component" value="Unassembled WGS sequence"/>
</dbReference>
<protein>
    <submittedName>
        <fullName evidence="2">Uncharacterized protein</fullName>
    </submittedName>
</protein>
<feature type="transmembrane region" description="Helical" evidence="1">
    <location>
        <begin position="20"/>
        <end position="41"/>
    </location>
</feature>
<accession>A0AAE0YF21</accession>
<keyword evidence="3" id="KW-1185">Reference proteome</keyword>
<keyword evidence="1" id="KW-1133">Transmembrane helix</keyword>
<sequence length="85" mass="9383">MRPKTESVRGRRHTGPTVSANVIFIVFITINITTSIISVALKSIPARLYPPRHLMCLSVIMMVSAATTTRSYDDKPGHFEPGKVT</sequence>
<comment type="caution">
    <text evidence="2">The sequence shown here is derived from an EMBL/GenBank/DDBJ whole genome shotgun (WGS) entry which is preliminary data.</text>
</comment>
<gene>
    <name evidence="2" type="ORF">RRG08_065457</name>
</gene>
<dbReference type="EMBL" id="JAWDGP010006385">
    <property type="protein sequence ID" value="KAK3741885.1"/>
    <property type="molecule type" value="Genomic_DNA"/>
</dbReference>